<accession>A0A1A7NS04</accession>
<protein>
    <submittedName>
        <fullName evidence="1">Uncharacterized protein</fullName>
    </submittedName>
</protein>
<dbReference type="RefSeq" id="WP_066108535.1">
    <property type="nucleotide sequence ID" value="NZ_JTJL01000042.1"/>
</dbReference>
<dbReference type="AlphaFoldDB" id="A0A1A7NS04"/>
<reference evidence="1 2" key="1">
    <citation type="submission" date="2014-11" db="EMBL/GenBank/DDBJ databases">
        <title>Pan-genome of Gallibacterium spp.</title>
        <authorList>
            <person name="Kudirkiene E."/>
            <person name="Bojesen A.M."/>
        </authorList>
    </citation>
    <scope>NUCLEOTIDE SEQUENCE [LARGE SCALE GENOMIC DNA]</scope>
    <source>
        <strain evidence="1 2">F150</strain>
    </source>
</reference>
<sequence length="68" mass="7925">MRNNHKTKIEFNFSLKIDEKEKLTRKVAFEGDTTRGEVLAVQIIKQLENAKLDAEFDYIYNELMGSTT</sequence>
<dbReference type="EMBL" id="JTJL01000042">
    <property type="protein sequence ID" value="OBW93007.1"/>
    <property type="molecule type" value="Genomic_DNA"/>
</dbReference>
<comment type="caution">
    <text evidence="1">The sequence shown here is derived from an EMBL/GenBank/DDBJ whole genome shotgun (WGS) entry which is preliminary data.</text>
</comment>
<keyword evidence="2" id="KW-1185">Reference proteome</keyword>
<evidence type="ECO:0000313" key="1">
    <source>
        <dbReference type="EMBL" id="OBW93007.1"/>
    </source>
</evidence>
<organism evidence="1 2">
    <name type="scientific">Gallibacterium salpingitidis</name>
    <dbReference type="NCBI Taxonomy" id="505341"/>
    <lineage>
        <taxon>Bacteria</taxon>
        <taxon>Pseudomonadati</taxon>
        <taxon>Pseudomonadota</taxon>
        <taxon>Gammaproteobacteria</taxon>
        <taxon>Pasteurellales</taxon>
        <taxon>Pasteurellaceae</taxon>
        <taxon>Gallibacterium</taxon>
    </lineage>
</organism>
<name>A0A1A7NS04_9PAST</name>
<proteinExistence type="predicted"/>
<evidence type="ECO:0000313" key="2">
    <source>
        <dbReference type="Proteomes" id="UP000092649"/>
    </source>
</evidence>
<dbReference type="Proteomes" id="UP000092649">
    <property type="component" value="Unassembled WGS sequence"/>
</dbReference>
<gene>
    <name evidence="1" type="ORF">QS62_08065</name>
</gene>